<dbReference type="GO" id="GO:0003676">
    <property type="term" value="F:nucleic acid binding"/>
    <property type="evidence" value="ECO:0007669"/>
    <property type="project" value="InterPro"/>
</dbReference>
<keyword evidence="4" id="KW-1185">Reference proteome</keyword>
<dbReference type="PANTHER" id="PTHR33054">
    <property type="entry name" value="CCHC-TYPE DOMAIN-CONTAINING PROTEIN"/>
    <property type="match status" value="1"/>
</dbReference>
<dbReference type="PROSITE" id="PS50158">
    <property type="entry name" value="ZF_CCHC"/>
    <property type="match status" value="1"/>
</dbReference>
<organism evidence="3 4">
    <name type="scientific">Cephalotus follicularis</name>
    <name type="common">Albany pitcher plant</name>
    <dbReference type="NCBI Taxonomy" id="3775"/>
    <lineage>
        <taxon>Eukaryota</taxon>
        <taxon>Viridiplantae</taxon>
        <taxon>Streptophyta</taxon>
        <taxon>Embryophyta</taxon>
        <taxon>Tracheophyta</taxon>
        <taxon>Spermatophyta</taxon>
        <taxon>Magnoliopsida</taxon>
        <taxon>eudicotyledons</taxon>
        <taxon>Gunneridae</taxon>
        <taxon>Pentapetalae</taxon>
        <taxon>rosids</taxon>
        <taxon>fabids</taxon>
        <taxon>Oxalidales</taxon>
        <taxon>Cephalotaceae</taxon>
        <taxon>Cephalotus</taxon>
    </lineage>
</organism>
<evidence type="ECO:0000256" key="1">
    <source>
        <dbReference type="PROSITE-ProRule" id="PRU00047"/>
    </source>
</evidence>
<dbReference type="AlphaFoldDB" id="A0A1Q3BBK4"/>
<dbReference type="InterPro" id="IPR001878">
    <property type="entry name" value="Znf_CCHC"/>
</dbReference>
<feature type="domain" description="CCHC-type" evidence="2">
    <location>
        <begin position="115"/>
        <end position="129"/>
    </location>
</feature>
<evidence type="ECO:0000259" key="2">
    <source>
        <dbReference type="PROSITE" id="PS50158"/>
    </source>
</evidence>
<protein>
    <submittedName>
        <fullName evidence="3">Zf-CCHC domain-containing protein</fullName>
    </submittedName>
</protein>
<sequence>MLPGSEIIAIIHHVHYKATNSICPKSLVKFKQIKKDSKTYKKELGDFCTQFSYETFKPPPSKKLQKQKLDRKHYYKKQFEKSEYYRKPSKRKTHFKTNNFKKSINDFQKIDSKTCYNCGKLGHIARYCKIRKQIIKLDLSEDHRNQLFKIIDNQSHEEEESDYFSTCSTKTQRIKNSTSESESNSDNSNIKTCNCNICIIGTTCNTSKN</sequence>
<dbReference type="SUPFAM" id="SSF57756">
    <property type="entry name" value="Retrovirus zinc finger-like domains"/>
    <property type="match status" value="1"/>
</dbReference>
<dbReference type="Gene3D" id="4.10.60.10">
    <property type="entry name" value="Zinc finger, CCHC-type"/>
    <property type="match status" value="1"/>
</dbReference>
<proteinExistence type="predicted"/>
<comment type="caution">
    <text evidence="3">The sequence shown here is derived from an EMBL/GenBank/DDBJ whole genome shotgun (WGS) entry which is preliminary data.</text>
</comment>
<evidence type="ECO:0000313" key="3">
    <source>
        <dbReference type="EMBL" id="GAV65426.1"/>
    </source>
</evidence>
<dbReference type="GO" id="GO:0008270">
    <property type="term" value="F:zinc ion binding"/>
    <property type="evidence" value="ECO:0007669"/>
    <property type="project" value="UniProtKB-KW"/>
</dbReference>
<name>A0A1Q3BBK4_CEPFO</name>
<reference evidence="4" key="1">
    <citation type="submission" date="2016-04" db="EMBL/GenBank/DDBJ databases">
        <title>Cephalotus genome sequencing.</title>
        <authorList>
            <person name="Fukushima K."/>
            <person name="Hasebe M."/>
            <person name="Fang X."/>
        </authorList>
    </citation>
    <scope>NUCLEOTIDE SEQUENCE [LARGE SCALE GENOMIC DNA]</scope>
    <source>
        <strain evidence="4">cv. St1</strain>
    </source>
</reference>
<dbReference type="Proteomes" id="UP000187406">
    <property type="component" value="Unassembled WGS sequence"/>
</dbReference>
<dbReference type="InterPro" id="IPR036875">
    <property type="entry name" value="Znf_CCHC_sf"/>
</dbReference>
<accession>A0A1Q3BBK4</accession>
<dbReference type="PANTHER" id="PTHR33054:SF9">
    <property type="entry name" value="CCHC-TYPE DOMAIN-CONTAINING PROTEIN"/>
    <property type="match status" value="1"/>
</dbReference>
<dbReference type="SMART" id="SM00343">
    <property type="entry name" value="ZnF_C2HC"/>
    <property type="match status" value="1"/>
</dbReference>
<evidence type="ECO:0000313" key="4">
    <source>
        <dbReference type="Proteomes" id="UP000187406"/>
    </source>
</evidence>
<dbReference type="Pfam" id="PF00098">
    <property type="entry name" value="zf-CCHC"/>
    <property type="match status" value="1"/>
</dbReference>
<dbReference type="EMBL" id="BDDD01000412">
    <property type="protein sequence ID" value="GAV65426.1"/>
    <property type="molecule type" value="Genomic_DNA"/>
</dbReference>
<keyword evidence="1" id="KW-0862">Zinc</keyword>
<dbReference type="InParanoid" id="A0A1Q3BBK4"/>
<gene>
    <name evidence="3" type="ORF">CFOL_v3_08941</name>
</gene>
<keyword evidence="1" id="KW-0863">Zinc-finger</keyword>
<keyword evidence="1" id="KW-0479">Metal-binding</keyword>